<dbReference type="InterPro" id="IPR050275">
    <property type="entry name" value="PGM_Phosphatase"/>
</dbReference>
<dbReference type="Pfam" id="PF00300">
    <property type="entry name" value="His_Phos_1"/>
    <property type="match status" value="1"/>
</dbReference>
<evidence type="ECO:0000313" key="1">
    <source>
        <dbReference type="EMBL" id="MEE2051049.1"/>
    </source>
</evidence>
<dbReference type="PANTHER" id="PTHR48100">
    <property type="entry name" value="BROAD-SPECIFICITY PHOSPHATASE YOR283W-RELATED"/>
    <property type="match status" value="1"/>
</dbReference>
<gene>
    <name evidence="1" type="ORF">Q8A49_11150</name>
</gene>
<dbReference type="InterPro" id="IPR013078">
    <property type="entry name" value="His_Pase_superF_clade-1"/>
</dbReference>
<dbReference type="Proteomes" id="UP001348641">
    <property type="component" value="Unassembled WGS sequence"/>
</dbReference>
<evidence type="ECO:0000313" key="2">
    <source>
        <dbReference type="Proteomes" id="UP001348641"/>
    </source>
</evidence>
<comment type="caution">
    <text evidence="1">The sequence shown here is derived from an EMBL/GenBank/DDBJ whole genome shotgun (WGS) entry which is preliminary data.</text>
</comment>
<dbReference type="SUPFAM" id="SSF53254">
    <property type="entry name" value="Phosphoglycerate mutase-like"/>
    <property type="match status" value="1"/>
</dbReference>
<dbReference type="CDD" id="cd07067">
    <property type="entry name" value="HP_PGM_like"/>
    <property type="match status" value="1"/>
</dbReference>
<protein>
    <submittedName>
        <fullName evidence="1">Histidine phosphatase family protein</fullName>
    </submittedName>
</protein>
<reference evidence="1 2" key="1">
    <citation type="submission" date="2023-07" db="EMBL/GenBank/DDBJ databases">
        <authorList>
            <person name="Girao M."/>
            <person name="Carvalho M.F."/>
        </authorList>
    </citation>
    <scope>NUCLEOTIDE SEQUENCE [LARGE SCALE GENOMIC DNA]</scope>
    <source>
        <strain evidence="1 2">66/93</strain>
    </source>
</reference>
<dbReference type="Gene3D" id="3.40.50.1240">
    <property type="entry name" value="Phosphoglycerate mutase-like"/>
    <property type="match status" value="1"/>
</dbReference>
<accession>A0ABU7KP47</accession>
<dbReference type="InterPro" id="IPR029033">
    <property type="entry name" value="His_PPase_superfam"/>
</dbReference>
<dbReference type="SMART" id="SM00855">
    <property type="entry name" value="PGAM"/>
    <property type="match status" value="1"/>
</dbReference>
<dbReference type="PANTHER" id="PTHR48100:SF62">
    <property type="entry name" value="GLUCOSYL-3-PHOSPHOGLYCERATE PHOSPHATASE"/>
    <property type="match status" value="1"/>
</dbReference>
<organism evidence="1 2">
    <name type="scientific">Nocardiopsis tropica</name>
    <dbReference type="NCBI Taxonomy" id="109330"/>
    <lineage>
        <taxon>Bacteria</taxon>
        <taxon>Bacillati</taxon>
        <taxon>Actinomycetota</taxon>
        <taxon>Actinomycetes</taxon>
        <taxon>Streptosporangiales</taxon>
        <taxon>Nocardiopsidaceae</taxon>
        <taxon>Nocardiopsis</taxon>
    </lineage>
</organism>
<dbReference type="RefSeq" id="WP_330158214.1">
    <property type="nucleotide sequence ID" value="NZ_BAAAJA010000032.1"/>
</dbReference>
<sequence>MSTGWGAPDTAPTRLVLLRHGQTPLSVEGRFAGRGDIPLTEEGRAQAGAAARRLAARSIDAVVSSPLLRARDTAARAAEELGLPVEVDEGFVETDFGAWEGLTFAEARERAPEAVDRWLADPEVGPPGGESFAVVARRVAKARDALVERHRGRTVLVVTHVTPIKLTVQQAVLAPLAALYRMHLDTACLTEVDVFSDGPMLVRSLNDTAHLAPVRDGAGRKGPERA</sequence>
<name>A0ABU7KP47_9ACTN</name>
<dbReference type="EMBL" id="JAUUCC010000023">
    <property type="protein sequence ID" value="MEE2051049.1"/>
    <property type="molecule type" value="Genomic_DNA"/>
</dbReference>
<proteinExistence type="predicted"/>